<reference evidence="3 4" key="1">
    <citation type="submission" date="2017-07" db="EMBL/GenBank/DDBJ databases">
        <title>Genome Sequence of Arenibacter algicola Strain SMS7 Isolated from a culture of the Diatom Skeletonema marinoi.</title>
        <authorList>
            <person name="Topel M."/>
            <person name="Pinder M.I.M."/>
            <person name="Johansson O.N."/>
            <person name="Kourtchenko O."/>
            <person name="Godhe A."/>
            <person name="Clarke A.K."/>
        </authorList>
    </citation>
    <scope>NUCLEOTIDE SEQUENCE [LARGE SCALE GENOMIC DNA]</scope>
    <source>
        <strain evidence="3 4">SMS7</strain>
    </source>
</reference>
<dbReference type="RefSeq" id="WP_093977828.1">
    <property type="nucleotide sequence ID" value="NZ_CP022515.1"/>
</dbReference>
<dbReference type="AlphaFoldDB" id="A0A221UVM0"/>
<evidence type="ECO:0000313" key="3">
    <source>
        <dbReference type="EMBL" id="ASO04951.1"/>
    </source>
</evidence>
<dbReference type="InterPro" id="IPR013022">
    <property type="entry name" value="Xyl_isomerase-like_TIM-brl"/>
</dbReference>
<dbReference type="InterPro" id="IPR050312">
    <property type="entry name" value="IolE/XylAMocC-like"/>
</dbReference>
<feature type="signal peptide" evidence="1">
    <location>
        <begin position="1"/>
        <end position="26"/>
    </location>
</feature>
<keyword evidence="1" id="KW-0732">Signal</keyword>
<dbReference type="EMBL" id="CP022515">
    <property type="protein sequence ID" value="ASO04951.1"/>
    <property type="molecule type" value="Genomic_DNA"/>
</dbReference>
<dbReference type="STRING" id="616991.GCA_000733925_04634"/>
<dbReference type="PANTHER" id="PTHR12110:SF53">
    <property type="entry name" value="BLR5974 PROTEIN"/>
    <property type="match status" value="1"/>
</dbReference>
<name>A0A221UVM0_9FLAO</name>
<dbReference type="KEGG" id="aalg:AREALGSMS7_01481"/>
<dbReference type="Proteomes" id="UP000204551">
    <property type="component" value="Chromosome"/>
</dbReference>
<dbReference type="SUPFAM" id="SSF51658">
    <property type="entry name" value="Xylose isomerase-like"/>
    <property type="match status" value="1"/>
</dbReference>
<dbReference type="GO" id="GO:0016853">
    <property type="term" value="F:isomerase activity"/>
    <property type="evidence" value="ECO:0007669"/>
    <property type="project" value="UniProtKB-KW"/>
</dbReference>
<feature type="domain" description="Xylose isomerase-like TIM barrel" evidence="2">
    <location>
        <begin position="63"/>
        <end position="285"/>
    </location>
</feature>
<dbReference type="Pfam" id="PF01261">
    <property type="entry name" value="AP_endonuc_2"/>
    <property type="match status" value="1"/>
</dbReference>
<evidence type="ECO:0000259" key="2">
    <source>
        <dbReference type="Pfam" id="PF01261"/>
    </source>
</evidence>
<protein>
    <submittedName>
        <fullName evidence="3">Xylose isomerase-like TIM barrel</fullName>
    </submittedName>
</protein>
<organism evidence="3 4">
    <name type="scientific">Arenibacter algicola</name>
    <dbReference type="NCBI Taxonomy" id="616991"/>
    <lineage>
        <taxon>Bacteria</taxon>
        <taxon>Pseudomonadati</taxon>
        <taxon>Bacteroidota</taxon>
        <taxon>Flavobacteriia</taxon>
        <taxon>Flavobacteriales</taxon>
        <taxon>Flavobacteriaceae</taxon>
        <taxon>Arenibacter</taxon>
    </lineage>
</organism>
<dbReference type="eggNOG" id="COG1082">
    <property type="taxonomic scope" value="Bacteria"/>
</dbReference>
<proteinExistence type="predicted"/>
<evidence type="ECO:0000256" key="1">
    <source>
        <dbReference type="SAM" id="SignalP"/>
    </source>
</evidence>
<feature type="chain" id="PRO_5012804412" evidence="1">
    <location>
        <begin position="27"/>
        <end position="301"/>
    </location>
</feature>
<accession>A0A221UVM0</accession>
<dbReference type="InterPro" id="IPR036237">
    <property type="entry name" value="Xyl_isomerase-like_sf"/>
</dbReference>
<dbReference type="Gene3D" id="3.20.20.150">
    <property type="entry name" value="Divalent-metal-dependent TIM barrel enzymes"/>
    <property type="match status" value="1"/>
</dbReference>
<sequence length="301" mass="34209">MDNKRRNFIRGMALAPLLLGTRNIMAGNYSEPLANNRLQYSVNAFSFNSALRSGEMTFYDMMEFAANIGLDAVDLTGYYFSSYPDPPSNSELFGLKRKALELGLNITWTGIRNNFVNPDAVARKVDSDMIREWLGVSSSLGAMIMRVFTGKYNDDGFSKKEVKEWLIDEYKICAKYGAEKGVIVGLQNHNEFLFTSEEIIDIIVRVNSEWFGLILDIGSLHAENPYDEIEKLAPYANYWFIKEHIFPSGIKTPVDMEKIAAIIKNQGYRGYISFESLSDGDPKQIITSMFSSFKTEYEKLK</sequence>
<evidence type="ECO:0000313" key="4">
    <source>
        <dbReference type="Proteomes" id="UP000204551"/>
    </source>
</evidence>
<keyword evidence="3" id="KW-0413">Isomerase</keyword>
<dbReference type="PANTHER" id="PTHR12110">
    <property type="entry name" value="HYDROXYPYRUVATE ISOMERASE"/>
    <property type="match status" value="1"/>
</dbReference>
<gene>
    <name evidence="3" type="ORF">AREALGSMS7_01481</name>
</gene>